<name>A0A1Q6HQB3_BACUN</name>
<dbReference type="EMBL" id="MNQU01000332">
    <property type="protein sequence ID" value="OKZ28825.1"/>
    <property type="molecule type" value="Genomic_DNA"/>
</dbReference>
<proteinExistence type="predicted"/>
<dbReference type="AlphaFoldDB" id="A0A1Q6HQB3"/>
<evidence type="ECO:0000313" key="1">
    <source>
        <dbReference type="EMBL" id="OKZ28825.1"/>
    </source>
</evidence>
<accession>A0A1Q6HQB3</accession>
<organism evidence="1 2">
    <name type="scientific">Bacteroides uniformis</name>
    <dbReference type="NCBI Taxonomy" id="820"/>
    <lineage>
        <taxon>Bacteria</taxon>
        <taxon>Pseudomonadati</taxon>
        <taxon>Bacteroidota</taxon>
        <taxon>Bacteroidia</taxon>
        <taxon>Bacteroidales</taxon>
        <taxon>Bacteroidaceae</taxon>
        <taxon>Bacteroides</taxon>
    </lineage>
</organism>
<protein>
    <submittedName>
        <fullName evidence="1">Uncharacterized protein</fullName>
    </submittedName>
</protein>
<gene>
    <name evidence="1" type="ORF">BHV79_17670</name>
</gene>
<evidence type="ECO:0000313" key="2">
    <source>
        <dbReference type="Proteomes" id="UP000186549"/>
    </source>
</evidence>
<dbReference type="Proteomes" id="UP000186549">
    <property type="component" value="Unassembled WGS sequence"/>
</dbReference>
<comment type="caution">
    <text evidence="1">The sequence shown here is derived from an EMBL/GenBank/DDBJ whole genome shotgun (WGS) entry which is preliminary data.</text>
</comment>
<reference evidence="1 2" key="1">
    <citation type="journal article" date="2016" name="Nat. Biotechnol.">
        <title>Measurement of bacterial replication rates in microbial communities.</title>
        <authorList>
            <person name="Brown C.T."/>
            <person name="Olm M.R."/>
            <person name="Thomas B.C."/>
            <person name="Banfield J.F."/>
        </authorList>
    </citation>
    <scope>NUCLEOTIDE SEQUENCE [LARGE SCALE GENOMIC DNA]</scope>
    <source>
        <strain evidence="1">45_41</strain>
    </source>
</reference>
<sequence length="147" mass="17246">MAKQTKEYVSEITPEIKDKIISRMISFDTDKDMKVCIEYKKVEDLNISKQQFEGIINQLLRMRLIERPNKNGYGDVFNITVDLYDLHRFGGFVMHETILLQKMEIMIATLNSILKETKEEDVRQRIKQCLETIELTIKVCSILSPLM</sequence>